<proteinExistence type="predicted"/>
<dbReference type="OrthoDB" id="9940994at2759"/>
<accession>A0A9D3PT34</accession>
<gene>
    <name evidence="1" type="ORF">MATL_G00160210</name>
</gene>
<evidence type="ECO:0000313" key="1">
    <source>
        <dbReference type="EMBL" id="KAG7466002.1"/>
    </source>
</evidence>
<dbReference type="AlphaFoldDB" id="A0A9D3PT34"/>
<sequence length="233" mass="26206">MESDSVSLAVEIVPDLLRAFDPAPRHSSVTRRAPSLLHPSNPLVEPLFCGKGQGEPAAALPVATAELELAAPFELPAKNRQMRGSAATWGTRPVGETSDCLGSPYVLITPLENMRRRTMFPETALYVANYILSQPRMSLYEPPYYSRYGRAPILDTFITPHQGKGGYWMSPQRYHLSGASWGDTHRRRVIFPGNTGFSDVISTKHAGSCHLHHTLVWKFRWRKLREQIRGLRR</sequence>
<name>A0A9D3PT34_MEGAT</name>
<dbReference type="Proteomes" id="UP001046870">
    <property type="component" value="Chromosome 13"/>
</dbReference>
<reference evidence="1" key="1">
    <citation type="submission" date="2021-01" db="EMBL/GenBank/DDBJ databases">
        <authorList>
            <person name="Zahm M."/>
            <person name="Roques C."/>
            <person name="Cabau C."/>
            <person name="Klopp C."/>
            <person name="Donnadieu C."/>
            <person name="Jouanno E."/>
            <person name="Lampietro C."/>
            <person name="Louis A."/>
            <person name="Herpin A."/>
            <person name="Echchiki A."/>
            <person name="Berthelot C."/>
            <person name="Parey E."/>
            <person name="Roest-Crollius H."/>
            <person name="Braasch I."/>
            <person name="Postlethwait J."/>
            <person name="Bobe J."/>
            <person name="Montfort J."/>
            <person name="Bouchez O."/>
            <person name="Begum T."/>
            <person name="Mejri S."/>
            <person name="Adams A."/>
            <person name="Chen W.-J."/>
            <person name="Guiguen Y."/>
        </authorList>
    </citation>
    <scope>NUCLEOTIDE SEQUENCE</scope>
    <source>
        <strain evidence="1">YG-15Mar2019-1</strain>
        <tissue evidence="1">Brain</tissue>
    </source>
</reference>
<comment type="caution">
    <text evidence="1">The sequence shown here is derived from an EMBL/GenBank/DDBJ whole genome shotgun (WGS) entry which is preliminary data.</text>
</comment>
<protein>
    <submittedName>
        <fullName evidence="1">Uncharacterized protein</fullName>
    </submittedName>
</protein>
<evidence type="ECO:0000313" key="2">
    <source>
        <dbReference type="Proteomes" id="UP001046870"/>
    </source>
</evidence>
<organism evidence="1 2">
    <name type="scientific">Megalops atlanticus</name>
    <name type="common">Tarpon</name>
    <name type="synonym">Clupea gigantea</name>
    <dbReference type="NCBI Taxonomy" id="7932"/>
    <lineage>
        <taxon>Eukaryota</taxon>
        <taxon>Metazoa</taxon>
        <taxon>Chordata</taxon>
        <taxon>Craniata</taxon>
        <taxon>Vertebrata</taxon>
        <taxon>Euteleostomi</taxon>
        <taxon>Actinopterygii</taxon>
        <taxon>Neopterygii</taxon>
        <taxon>Teleostei</taxon>
        <taxon>Elopiformes</taxon>
        <taxon>Megalopidae</taxon>
        <taxon>Megalops</taxon>
    </lineage>
</organism>
<dbReference type="EMBL" id="JAFDVH010000013">
    <property type="protein sequence ID" value="KAG7466002.1"/>
    <property type="molecule type" value="Genomic_DNA"/>
</dbReference>
<keyword evidence="2" id="KW-1185">Reference proteome</keyword>